<accession>D2RGY3</accession>
<protein>
    <recommendedName>
        <fullName evidence="3">DUF2551 domain-containing protein</fullName>
    </recommendedName>
</protein>
<dbReference type="AlphaFoldDB" id="D2RGY3"/>
<dbReference type="GeneID" id="8739151"/>
<dbReference type="OrthoDB" id="130005at2157"/>
<dbReference type="PaxDb" id="572546-Arcpr_0492"/>
<dbReference type="RefSeq" id="WP_012939894.1">
    <property type="nucleotide sequence ID" value="NC_013741.1"/>
</dbReference>
<dbReference type="Pfam" id="PF10826">
    <property type="entry name" value="DUF2551"/>
    <property type="match status" value="1"/>
</dbReference>
<dbReference type="STRING" id="572546.Arcpr_0492"/>
<reference evidence="1 2" key="1">
    <citation type="journal article" date="2010" name="Stand. Genomic Sci.">
        <title>Complete genome sequence of Archaeoglobus profundus type strain (AV18).</title>
        <authorList>
            <person name="von Jan M."/>
            <person name="Lapidus A."/>
            <person name="Del Rio T.G."/>
            <person name="Copeland A."/>
            <person name="Tice H."/>
            <person name="Cheng J.F."/>
            <person name="Lucas S."/>
            <person name="Chen F."/>
            <person name="Nolan M."/>
            <person name="Goodwin L."/>
            <person name="Han C."/>
            <person name="Pitluck S."/>
            <person name="Liolios K."/>
            <person name="Ivanova N."/>
            <person name="Mavromatis K."/>
            <person name="Ovchinnikova G."/>
            <person name="Chertkov O."/>
            <person name="Pati A."/>
            <person name="Chen A."/>
            <person name="Palaniappan K."/>
            <person name="Land M."/>
            <person name="Hauser L."/>
            <person name="Chang Y.J."/>
            <person name="Jeffries C.D."/>
            <person name="Saunders E."/>
            <person name="Brettin T."/>
            <person name="Detter J.C."/>
            <person name="Chain P."/>
            <person name="Eichinger K."/>
            <person name="Huber H."/>
            <person name="Spring S."/>
            <person name="Rohde M."/>
            <person name="Goker M."/>
            <person name="Wirth R."/>
            <person name="Woyke T."/>
            <person name="Bristow J."/>
            <person name="Eisen J.A."/>
            <person name="Markowitz V."/>
            <person name="Hugenholtz P."/>
            <person name="Kyrpides N.C."/>
            <person name="Klenk H.P."/>
        </authorList>
    </citation>
    <scope>NUCLEOTIDE SEQUENCE [LARGE SCALE GENOMIC DNA]</scope>
    <source>
        <strain evidence="2">DSM 5631 / JCM 9629 / NBRC 100127 / Av18</strain>
    </source>
</reference>
<keyword evidence="2" id="KW-1185">Reference proteome</keyword>
<name>D2RGY3_ARCPA</name>
<dbReference type="eggNOG" id="arCOG04419">
    <property type="taxonomic scope" value="Archaea"/>
</dbReference>
<gene>
    <name evidence="1" type="ordered locus">Arcpr_0492</name>
</gene>
<evidence type="ECO:0000313" key="2">
    <source>
        <dbReference type="Proteomes" id="UP000001901"/>
    </source>
</evidence>
<dbReference type="EMBL" id="CP001857">
    <property type="protein sequence ID" value="ADB57558.1"/>
    <property type="molecule type" value="Genomic_DNA"/>
</dbReference>
<proteinExistence type="predicted"/>
<dbReference type="InterPro" id="IPR020501">
    <property type="entry name" value="Uncharacterised_AF1218"/>
</dbReference>
<dbReference type="Proteomes" id="UP000001901">
    <property type="component" value="Chromosome"/>
</dbReference>
<organism evidence="1 2">
    <name type="scientific">Archaeoglobus profundus (strain DSM 5631 / JCM 9629 / NBRC 100127 / Av18)</name>
    <dbReference type="NCBI Taxonomy" id="572546"/>
    <lineage>
        <taxon>Archaea</taxon>
        <taxon>Methanobacteriati</taxon>
        <taxon>Methanobacteriota</taxon>
        <taxon>Archaeoglobi</taxon>
        <taxon>Archaeoglobales</taxon>
        <taxon>Archaeoglobaceae</taxon>
        <taxon>Archaeoglobus</taxon>
    </lineage>
</organism>
<sequence length="97" mass="11433">MIDRIQDRLVNYLKRDKKGIRREVLSIMIDGRKYTTSEIYEILKAKGYDVNLRGVSAMLGLMNTRLGIVRTETGEKNRYYIKPEYIELVKSVLREFS</sequence>
<evidence type="ECO:0008006" key="3">
    <source>
        <dbReference type="Google" id="ProtNLM"/>
    </source>
</evidence>
<dbReference type="HOGENOM" id="CLU_161115_1_0_2"/>
<evidence type="ECO:0000313" key="1">
    <source>
        <dbReference type="EMBL" id="ADB57558.1"/>
    </source>
</evidence>
<dbReference type="SUPFAM" id="SSF46785">
    <property type="entry name" value="Winged helix' DNA-binding domain"/>
    <property type="match status" value="1"/>
</dbReference>
<dbReference type="InterPro" id="IPR036390">
    <property type="entry name" value="WH_DNA-bd_sf"/>
</dbReference>
<dbReference type="KEGG" id="apo:Arcpr_0492"/>